<dbReference type="SUPFAM" id="SSF89550">
    <property type="entry name" value="PHP domain-like"/>
    <property type="match status" value="1"/>
</dbReference>
<keyword evidence="4 8" id="KW-0028">Amino-acid biosynthesis</keyword>
<evidence type="ECO:0000313" key="12">
    <source>
        <dbReference type="Proteomes" id="UP001143480"/>
    </source>
</evidence>
<evidence type="ECO:0000313" key="11">
    <source>
        <dbReference type="EMBL" id="GLK99210.1"/>
    </source>
</evidence>
<dbReference type="PANTHER" id="PTHR21039:SF0">
    <property type="entry name" value="HISTIDINOL-PHOSPHATASE"/>
    <property type="match status" value="1"/>
</dbReference>
<evidence type="ECO:0000256" key="2">
    <source>
        <dbReference type="ARBA" id="ARBA00009152"/>
    </source>
</evidence>
<dbReference type="GO" id="GO:0000105">
    <property type="term" value="P:L-histidine biosynthetic process"/>
    <property type="evidence" value="ECO:0007669"/>
    <property type="project" value="UniProtKB-UniRule"/>
</dbReference>
<dbReference type="InterPro" id="IPR016195">
    <property type="entry name" value="Pol/histidinol_Pase-like"/>
</dbReference>
<comment type="catalytic activity">
    <reaction evidence="7 8">
        <text>L-histidinol phosphate + H2O = L-histidinol + phosphate</text>
        <dbReference type="Rhea" id="RHEA:14465"/>
        <dbReference type="ChEBI" id="CHEBI:15377"/>
        <dbReference type="ChEBI" id="CHEBI:43474"/>
        <dbReference type="ChEBI" id="CHEBI:57699"/>
        <dbReference type="ChEBI" id="CHEBI:57980"/>
        <dbReference type="EC" id="3.1.3.15"/>
    </reaction>
</comment>
<dbReference type="RefSeq" id="WP_271188870.1">
    <property type="nucleotide sequence ID" value="NZ_BSFP01000003.1"/>
</dbReference>
<dbReference type="NCBIfam" id="TIGR01856">
    <property type="entry name" value="hisJ_fam"/>
    <property type="match status" value="1"/>
</dbReference>
<dbReference type="GO" id="GO:0004401">
    <property type="term" value="F:histidinol-phosphatase activity"/>
    <property type="evidence" value="ECO:0007669"/>
    <property type="project" value="UniProtKB-UniRule"/>
</dbReference>
<dbReference type="InterPro" id="IPR004013">
    <property type="entry name" value="PHP_dom"/>
</dbReference>
<dbReference type="EMBL" id="BSFP01000003">
    <property type="protein sequence ID" value="GLK99210.1"/>
    <property type="molecule type" value="Genomic_DNA"/>
</dbReference>
<feature type="compositionally biased region" description="Low complexity" evidence="9">
    <location>
        <begin position="1"/>
        <end position="14"/>
    </location>
</feature>
<protein>
    <recommendedName>
        <fullName evidence="3 8">Histidinol-phosphatase</fullName>
        <shortName evidence="8">HolPase</shortName>
        <ecNumber evidence="3 8">3.1.3.15</ecNumber>
    </recommendedName>
</protein>
<keyword evidence="6 8" id="KW-0368">Histidine biosynthesis</keyword>
<comment type="pathway">
    <text evidence="1 8">Amino-acid biosynthesis; L-histidine biosynthesis; L-histidine from 5-phospho-alpha-D-ribose 1-diphosphate: step 8/9.</text>
</comment>
<evidence type="ECO:0000256" key="5">
    <source>
        <dbReference type="ARBA" id="ARBA00022801"/>
    </source>
</evidence>
<dbReference type="InterPro" id="IPR010140">
    <property type="entry name" value="Histidinol_P_phosphatase_HisJ"/>
</dbReference>
<comment type="similarity">
    <text evidence="2 8">Belongs to the PHP hydrolase family. HisK subfamily.</text>
</comment>
<dbReference type="PANTHER" id="PTHR21039">
    <property type="entry name" value="HISTIDINOL PHOSPHATASE-RELATED"/>
    <property type="match status" value="1"/>
</dbReference>
<dbReference type="Proteomes" id="UP001143480">
    <property type="component" value="Unassembled WGS sequence"/>
</dbReference>
<evidence type="ECO:0000256" key="1">
    <source>
        <dbReference type="ARBA" id="ARBA00004970"/>
    </source>
</evidence>
<dbReference type="EC" id="3.1.3.15" evidence="3 8"/>
<gene>
    <name evidence="11" type="ORF">GCM10017581_009510</name>
</gene>
<organism evidence="11 12">
    <name type="scientific">Dactylosporangium matsuzakiense</name>
    <dbReference type="NCBI Taxonomy" id="53360"/>
    <lineage>
        <taxon>Bacteria</taxon>
        <taxon>Bacillati</taxon>
        <taxon>Actinomycetota</taxon>
        <taxon>Actinomycetes</taxon>
        <taxon>Micromonosporales</taxon>
        <taxon>Micromonosporaceae</taxon>
        <taxon>Dactylosporangium</taxon>
    </lineage>
</organism>
<evidence type="ECO:0000256" key="8">
    <source>
        <dbReference type="RuleBase" id="RU366003"/>
    </source>
</evidence>
<evidence type="ECO:0000256" key="6">
    <source>
        <dbReference type="ARBA" id="ARBA00023102"/>
    </source>
</evidence>
<keyword evidence="12" id="KW-1185">Reference proteome</keyword>
<evidence type="ECO:0000256" key="3">
    <source>
        <dbReference type="ARBA" id="ARBA00013085"/>
    </source>
</evidence>
<name>A0A9W6KFC4_9ACTN</name>
<evidence type="ECO:0000256" key="4">
    <source>
        <dbReference type="ARBA" id="ARBA00022605"/>
    </source>
</evidence>
<sequence>MTGTQPAPADAAGPPGDGHVHSECSWDAPYTSMEQACRRAVELGLPSIAFTDHADFVPRRIADAVTPPEWKRPLITDRVLTPPPLDVHRYLRAVDACRSRYPGLRIVSGVELGEPHRRRQRAAEVLGAGFERVLASVHTLPGDTGVTTVDAAFENDAAQQVVRRYLAEVYRLAVDFADFHVLAHIDYAARFWPPAAGEHRFADFAEEYRAVLAVLAASDKALEVNTSHRFDPQLLRWWREEGGRAITFGSDAHRPEQVARGFADASALAATAGFRPGDGPGDLWTRC</sequence>
<dbReference type="AlphaFoldDB" id="A0A9W6KFC4"/>
<keyword evidence="5 8" id="KW-0378">Hydrolase</keyword>
<feature type="domain" description="PHP" evidence="10">
    <location>
        <begin position="17"/>
        <end position="227"/>
    </location>
</feature>
<dbReference type="Pfam" id="PF02811">
    <property type="entry name" value="PHP"/>
    <property type="match status" value="1"/>
</dbReference>
<evidence type="ECO:0000256" key="9">
    <source>
        <dbReference type="SAM" id="MobiDB-lite"/>
    </source>
</evidence>
<dbReference type="GO" id="GO:0005737">
    <property type="term" value="C:cytoplasm"/>
    <property type="evidence" value="ECO:0007669"/>
    <property type="project" value="TreeGrafter"/>
</dbReference>
<feature type="region of interest" description="Disordered" evidence="9">
    <location>
        <begin position="1"/>
        <end position="23"/>
    </location>
</feature>
<evidence type="ECO:0000259" key="10">
    <source>
        <dbReference type="Pfam" id="PF02811"/>
    </source>
</evidence>
<evidence type="ECO:0000256" key="7">
    <source>
        <dbReference type="ARBA" id="ARBA00049158"/>
    </source>
</evidence>
<reference evidence="11" key="2">
    <citation type="submission" date="2023-01" db="EMBL/GenBank/DDBJ databases">
        <authorList>
            <person name="Sun Q."/>
            <person name="Evtushenko L."/>
        </authorList>
    </citation>
    <scope>NUCLEOTIDE SEQUENCE</scope>
    <source>
        <strain evidence="11">VKM Ac-1321</strain>
    </source>
</reference>
<proteinExistence type="inferred from homology"/>
<reference evidence="11" key="1">
    <citation type="journal article" date="2014" name="Int. J. Syst. Evol. Microbiol.">
        <title>Complete genome sequence of Corynebacterium casei LMG S-19264T (=DSM 44701T), isolated from a smear-ripened cheese.</title>
        <authorList>
            <consortium name="US DOE Joint Genome Institute (JGI-PGF)"/>
            <person name="Walter F."/>
            <person name="Albersmeier A."/>
            <person name="Kalinowski J."/>
            <person name="Ruckert C."/>
        </authorList>
    </citation>
    <scope>NUCLEOTIDE SEQUENCE</scope>
    <source>
        <strain evidence="11">VKM Ac-1321</strain>
    </source>
</reference>
<comment type="caution">
    <text evidence="11">The sequence shown here is derived from an EMBL/GenBank/DDBJ whole genome shotgun (WGS) entry which is preliminary data.</text>
</comment>
<accession>A0A9W6KFC4</accession>
<dbReference type="Gene3D" id="3.20.20.140">
    <property type="entry name" value="Metal-dependent hydrolases"/>
    <property type="match status" value="1"/>
</dbReference>